<comment type="cofactor">
    <cofactor evidence="1">
        <name>Mg(2+)</name>
        <dbReference type="ChEBI" id="CHEBI:18420"/>
    </cofactor>
</comment>
<dbReference type="PRINTS" id="PR00502">
    <property type="entry name" value="NUDIXFAMILY"/>
</dbReference>
<evidence type="ECO:0000256" key="24">
    <source>
        <dbReference type="ARBA" id="ARBA00053094"/>
    </source>
</evidence>
<dbReference type="PANTHER" id="PTHR43758:SF2">
    <property type="entry name" value="OXIDIZED PURINE NUCLEOSIDE TRIPHOSPHATE HYDROLASE"/>
    <property type="match status" value="1"/>
</dbReference>
<keyword evidence="9" id="KW-0694">RNA-binding</keyword>
<comment type="catalytic activity">
    <reaction evidence="12">
        <text>8-oxo-dGTP + H2O = 8-oxo-dGMP + diphosphate + H(+)</text>
        <dbReference type="Rhea" id="RHEA:31575"/>
        <dbReference type="ChEBI" id="CHEBI:15377"/>
        <dbReference type="ChEBI" id="CHEBI:15378"/>
        <dbReference type="ChEBI" id="CHEBI:33019"/>
        <dbReference type="ChEBI" id="CHEBI:63224"/>
        <dbReference type="ChEBI" id="CHEBI:77896"/>
    </reaction>
    <physiologicalReaction direction="left-to-right" evidence="12">
        <dbReference type="Rhea" id="RHEA:31576"/>
    </physiologicalReaction>
</comment>
<reference evidence="27 28" key="1">
    <citation type="submission" date="2018-12" db="EMBL/GenBank/DDBJ databases">
        <authorList>
            <person name="Li F."/>
        </authorList>
    </citation>
    <scope>NUCLEOTIDE SEQUENCE [LARGE SCALE GENOMIC DNA]</scope>
    <source>
        <strain evidence="27 28">8H24J-4-2</strain>
    </source>
</reference>
<dbReference type="OrthoDB" id="9804563at2"/>
<evidence type="ECO:0000256" key="12">
    <source>
        <dbReference type="ARBA" id="ARBA00024486"/>
    </source>
</evidence>
<dbReference type="PANTHER" id="PTHR43758">
    <property type="entry name" value="7,8-DIHYDRO-8-OXOGUANINE TRIPHOSPHATASE"/>
    <property type="match status" value="1"/>
</dbReference>
<dbReference type="InterPro" id="IPR000086">
    <property type="entry name" value="NUDIX_hydrolase_dom"/>
</dbReference>
<dbReference type="InterPro" id="IPR003563">
    <property type="entry name" value="8ODP"/>
</dbReference>
<gene>
    <name evidence="27" type="ORF">ELQ92_15195</name>
</gene>
<dbReference type="GO" id="GO:0008413">
    <property type="term" value="F:8-oxo-7,8-dihydroguanosine triphosphate pyrophosphatase activity"/>
    <property type="evidence" value="ECO:0007669"/>
    <property type="project" value="InterPro"/>
</dbReference>
<keyword evidence="28" id="KW-1185">Reference proteome</keyword>
<evidence type="ECO:0000256" key="5">
    <source>
        <dbReference type="ARBA" id="ARBA00022490"/>
    </source>
</evidence>
<evidence type="ECO:0000256" key="21">
    <source>
        <dbReference type="ARBA" id="ARBA00048002"/>
    </source>
</evidence>
<dbReference type="GO" id="GO:0005737">
    <property type="term" value="C:cytoplasm"/>
    <property type="evidence" value="ECO:0007669"/>
    <property type="project" value="UniProtKB-SubCell"/>
</dbReference>
<comment type="catalytic activity">
    <reaction evidence="23">
        <text>N(6)-methyl-dATP + H2O = N(6)-methyl-dAMP + diphosphate + H(+)</text>
        <dbReference type="Rhea" id="RHEA:67604"/>
        <dbReference type="ChEBI" id="CHEBI:15377"/>
        <dbReference type="ChEBI" id="CHEBI:15378"/>
        <dbReference type="ChEBI" id="CHEBI:33019"/>
        <dbReference type="ChEBI" id="CHEBI:169976"/>
        <dbReference type="ChEBI" id="CHEBI:172872"/>
    </reaction>
    <physiologicalReaction direction="left-to-right" evidence="23">
        <dbReference type="Rhea" id="RHEA:67605"/>
    </physiologicalReaction>
</comment>
<dbReference type="AlphaFoldDB" id="A0A3S3ZF40"/>
<comment type="catalytic activity">
    <reaction evidence="21">
        <text>N(6)-methyl-ATP + H2O = N(6)-methyl-AMP + diphosphate + H(+)</text>
        <dbReference type="Rhea" id="RHEA:67608"/>
        <dbReference type="ChEBI" id="CHEBI:15377"/>
        <dbReference type="ChEBI" id="CHEBI:15378"/>
        <dbReference type="ChEBI" id="CHEBI:33019"/>
        <dbReference type="ChEBI" id="CHEBI:144842"/>
        <dbReference type="ChEBI" id="CHEBI:172873"/>
    </reaction>
    <physiologicalReaction direction="left-to-right" evidence="21">
        <dbReference type="Rhea" id="RHEA:67609"/>
    </physiologicalReaction>
</comment>
<feature type="domain" description="Nudix hydrolase" evidence="26">
    <location>
        <begin position="30"/>
        <end position="164"/>
    </location>
</feature>
<evidence type="ECO:0000313" key="28">
    <source>
        <dbReference type="Proteomes" id="UP000288603"/>
    </source>
</evidence>
<keyword evidence="8" id="KW-0460">Magnesium</keyword>
<comment type="catalytic activity">
    <reaction evidence="13">
        <text>2-oxo-ATP + H2O = 2-oxo-AMP + diphosphate + H(+)</text>
        <dbReference type="Rhea" id="RHEA:67392"/>
        <dbReference type="ChEBI" id="CHEBI:15377"/>
        <dbReference type="ChEBI" id="CHEBI:15378"/>
        <dbReference type="ChEBI" id="CHEBI:33019"/>
        <dbReference type="ChEBI" id="CHEBI:71395"/>
        <dbReference type="ChEBI" id="CHEBI:172878"/>
    </reaction>
    <physiologicalReaction direction="left-to-right" evidence="13">
        <dbReference type="Rhea" id="RHEA:67393"/>
    </physiologicalReaction>
</comment>
<evidence type="ECO:0000256" key="15">
    <source>
        <dbReference type="ARBA" id="ARBA00026218"/>
    </source>
</evidence>
<dbReference type="SUPFAM" id="SSF55811">
    <property type="entry name" value="Nudix"/>
    <property type="match status" value="1"/>
</dbReference>
<evidence type="ECO:0000256" key="23">
    <source>
        <dbReference type="ARBA" id="ARBA00049032"/>
    </source>
</evidence>
<evidence type="ECO:0000256" key="2">
    <source>
        <dbReference type="ARBA" id="ARBA00004496"/>
    </source>
</evidence>
<evidence type="ECO:0000256" key="22">
    <source>
        <dbReference type="ARBA" id="ARBA00048894"/>
    </source>
</evidence>
<dbReference type="Gene3D" id="3.90.79.10">
    <property type="entry name" value="Nucleoside Triphosphate Pyrophosphohydrolase"/>
    <property type="match status" value="1"/>
</dbReference>
<dbReference type="Pfam" id="PF00293">
    <property type="entry name" value="NUDIX"/>
    <property type="match status" value="1"/>
</dbReference>
<dbReference type="GO" id="GO:0042262">
    <property type="term" value="P:DNA protection"/>
    <property type="evidence" value="ECO:0007669"/>
    <property type="project" value="InterPro"/>
</dbReference>
<dbReference type="GO" id="GO:0046872">
    <property type="term" value="F:metal ion binding"/>
    <property type="evidence" value="ECO:0007669"/>
    <property type="project" value="UniProtKB-KW"/>
</dbReference>
<evidence type="ECO:0000256" key="1">
    <source>
        <dbReference type="ARBA" id="ARBA00001946"/>
    </source>
</evidence>
<dbReference type="InterPro" id="IPR020084">
    <property type="entry name" value="NUDIX_hydrolase_CS"/>
</dbReference>
<dbReference type="EMBL" id="RZNC01000008">
    <property type="protein sequence ID" value="RWZ55364.1"/>
    <property type="molecule type" value="Genomic_DNA"/>
</dbReference>
<comment type="subunit">
    <text evidence="4">Monomer.</text>
</comment>
<evidence type="ECO:0000256" key="8">
    <source>
        <dbReference type="ARBA" id="ARBA00022842"/>
    </source>
</evidence>
<dbReference type="EC" id="3.6.1.56" evidence="14"/>
<keyword evidence="6" id="KW-0479">Metal-binding</keyword>
<dbReference type="PROSITE" id="PS00893">
    <property type="entry name" value="NUDIX_BOX"/>
    <property type="match status" value="1"/>
</dbReference>
<evidence type="ECO:0000256" key="13">
    <source>
        <dbReference type="ARBA" id="ARBA00024596"/>
    </source>
</evidence>
<dbReference type="GO" id="GO:0008828">
    <property type="term" value="F:dATP diphosphatase activity"/>
    <property type="evidence" value="ECO:0007669"/>
    <property type="project" value="UniProtKB-EC"/>
</dbReference>
<evidence type="ECO:0000256" key="9">
    <source>
        <dbReference type="ARBA" id="ARBA00022884"/>
    </source>
</evidence>
<comment type="caution">
    <text evidence="27">The sequence shown here is derived from an EMBL/GenBank/DDBJ whole genome shotgun (WGS) entry which is preliminary data.</text>
</comment>
<evidence type="ECO:0000256" key="6">
    <source>
        <dbReference type="ARBA" id="ARBA00022723"/>
    </source>
</evidence>
<comment type="catalytic activity">
    <reaction evidence="11">
        <text>2-oxo-dATP + H2O = 2-oxo-dAMP + diphosphate + H(+)</text>
        <dbReference type="Rhea" id="RHEA:31583"/>
        <dbReference type="ChEBI" id="CHEBI:15377"/>
        <dbReference type="ChEBI" id="CHEBI:15378"/>
        <dbReference type="ChEBI" id="CHEBI:33019"/>
        <dbReference type="ChEBI" id="CHEBI:63212"/>
        <dbReference type="ChEBI" id="CHEBI:77897"/>
        <dbReference type="EC" id="3.6.1.56"/>
    </reaction>
    <physiologicalReaction direction="left-to-right" evidence="11">
        <dbReference type="Rhea" id="RHEA:31584"/>
    </physiologicalReaction>
</comment>
<evidence type="ECO:0000256" key="18">
    <source>
        <dbReference type="ARBA" id="ARBA00030682"/>
    </source>
</evidence>
<keyword evidence="7 25" id="KW-0378">Hydrolase</keyword>
<evidence type="ECO:0000256" key="16">
    <source>
        <dbReference type="ARBA" id="ARBA00029673"/>
    </source>
</evidence>
<dbReference type="GO" id="GO:0003723">
    <property type="term" value="F:RNA binding"/>
    <property type="evidence" value="ECO:0007669"/>
    <property type="project" value="UniProtKB-KW"/>
</dbReference>
<evidence type="ECO:0000256" key="20">
    <source>
        <dbReference type="ARBA" id="ARBA00032071"/>
    </source>
</evidence>
<evidence type="ECO:0000256" key="19">
    <source>
        <dbReference type="ARBA" id="ARBA00031927"/>
    </source>
</evidence>
<dbReference type="Proteomes" id="UP000288603">
    <property type="component" value="Unassembled WGS sequence"/>
</dbReference>
<sequence>MQSPPSAVPTGACSAATRRRTRRCESVGVKRHPDVVVCYLVRRRSMGEEVLVGRKLTGLGAGRAVAPGGKIQPGESPEDAVVREVAEETGIVVDPAALEARGVIDYTFPTKPEWSQRSFVFVCRSFVGDGEPSTELDPEWWPLGRVPFERMWDDARAWLPDVLAGGRVDAAFEFGEDLSSVVRSDHPGWSGRA</sequence>
<evidence type="ECO:0000256" key="4">
    <source>
        <dbReference type="ARBA" id="ARBA00011245"/>
    </source>
</evidence>
<accession>A0A3S3ZF40</accession>
<dbReference type="PRINTS" id="PR01403">
    <property type="entry name" value="8OXTPHPHTASE"/>
</dbReference>
<protein>
    <recommendedName>
        <fullName evidence="15">Oxidized purine nucleoside triphosphate hydrolase</fullName>
        <ecNumber evidence="14">3.6.1.56</ecNumber>
    </recommendedName>
    <alternativeName>
        <fullName evidence="19">2-hydroxy-dATP diphosphatase</fullName>
    </alternativeName>
    <alternativeName>
        <fullName evidence="18">7,8-dihydro-8-oxoguanine triphosphatase</fullName>
    </alternativeName>
    <alternativeName>
        <fullName evidence="17">8-oxo-dGTPase</fullName>
    </alternativeName>
    <alternativeName>
        <fullName evidence="20">Methylated purine nucleoside triphosphate hydrolase</fullName>
    </alternativeName>
    <alternativeName>
        <fullName evidence="16">Nucleoside diphosphate-linked moiety X motif 1</fullName>
    </alternativeName>
</protein>
<dbReference type="CDD" id="cd03427">
    <property type="entry name" value="NUDIX_MTH1_Nudt1"/>
    <property type="match status" value="1"/>
</dbReference>
<evidence type="ECO:0000313" key="27">
    <source>
        <dbReference type="EMBL" id="RWZ55364.1"/>
    </source>
</evidence>
<comment type="catalytic activity">
    <reaction evidence="22">
        <text>O(6)-methyl-dGTP + H2O = O(6)-methyl-dGMP + diphosphate + H(+)</text>
        <dbReference type="Rhea" id="RHEA:67600"/>
        <dbReference type="ChEBI" id="CHEBI:15377"/>
        <dbReference type="ChEBI" id="CHEBI:15378"/>
        <dbReference type="ChEBI" id="CHEBI:33019"/>
        <dbReference type="ChEBI" id="CHEBI:169974"/>
        <dbReference type="ChEBI" id="CHEBI:169975"/>
    </reaction>
    <physiologicalReaction direction="left-to-right" evidence="22">
        <dbReference type="Rhea" id="RHEA:67601"/>
    </physiologicalReaction>
</comment>
<comment type="catalytic activity">
    <reaction evidence="10">
        <text>8-oxo-dATP + H2O = 8-oxo-dAMP + diphosphate + H(+)</text>
        <dbReference type="Rhea" id="RHEA:65396"/>
        <dbReference type="ChEBI" id="CHEBI:15377"/>
        <dbReference type="ChEBI" id="CHEBI:15378"/>
        <dbReference type="ChEBI" id="CHEBI:33019"/>
        <dbReference type="ChEBI" id="CHEBI:71361"/>
        <dbReference type="ChEBI" id="CHEBI:172871"/>
    </reaction>
    <physiologicalReaction direction="left-to-right" evidence="10">
        <dbReference type="Rhea" id="RHEA:65397"/>
    </physiologicalReaction>
</comment>
<comment type="function">
    <text evidence="24">Oxidized purine nucleoside triphosphate hydrolase which is a prominent sanitizer of the oxidized nucleotide pool. Catalyzes the hydrolysis of 2-oxo-dATP (2-hydroxy-dATP) into 2-oxo-dAMP. Also has a significant hydrolase activity toward 2-oxo-ATP, 8-oxo-dGTP and 8-oxo-dATP. Through the hydrolysis of oxidized purine nucleoside triphosphates, prevents their incorporation into DNA and the subsequent transversions A:T to C:G and G:C to T:A. Also catalyzes the hydrolysis of methylated purine nucleoside triphosphate preventing their integration into DNA. Through this antimutagenic activity protects cells from oxidative stress.</text>
</comment>
<evidence type="ECO:0000256" key="17">
    <source>
        <dbReference type="ARBA" id="ARBA00030634"/>
    </source>
</evidence>
<dbReference type="InterPro" id="IPR020476">
    <property type="entry name" value="Nudix_hydrolase"/>
</dbReference>
<evidence type="ECO:0000256" key="10">
    <source>
        <dbReference type="ARBA" id="ARBA00024448"/>
    </source>
</evidence>
<keyword evidence="5" id="KW-0963">Cytoplasm</keyword>
<evidence type="ECO:0000256" key="14">
    <source>
        <dbReference type="ARBA" id="ARBA00026103"/>
    </source>
</evidence>
<proteinExistence type="inferred from homology"/>
<name>A0A3S3ZF40_9MICO</name>
<dbReference type="InterPro" id="IPR015797">
    <property type="entry name" value="NUDIX_hydrolase-like_dom_sf"/>
</dbReference>
<evidence type="ECO:0000256" key="11">
    <source>
        <dbReference type="ARBA" id="ARBA00024459"/>
    </source>
</evidence>
<organism evidence="27 28">
    <name type="scientific">Labedella populi</name>
    <dbReference type="NCBI Taxonomy" id="2498850"/>
    <lineage>
        <taxon>Bacteria</taxon>
        <taxon>Bacillati</taxon>
        <taxon>Actinomycetota</taxon>
        <taxon>Actinomycetes</taxon>
        <taxon>Micrococcales</taxon>
        <taxon>Microbacteriaceae</taxon>
        <taxon>Labedella</taxon>
    </lineage>
</organism>
<evidence type="ECO:0000256" key="25">
    <source>
        <dbReference type="RuleBase" id="RU003476"/>
    </source>
</evidence>
<evidence type="ECO:0000256" key="7">
    <source>
        <dbReference type="ARBA" id="ARBA00022801"/>
    </source>
</evidence>
<dbReference type="PROSITE" id="PS51462">
    <property type="entry name" value="NUDIX"/>
    <property type="match status" value="1"/>
</dbReference>
<evidence type="ECO:0000259" key="26">
    <source>
        <dbReference type="PROSITE" id="PS51462"/>
    </source>
</evidence>
<evidence type="ECO:0000256" key="3">
    <source>
        <dbReference type="ARBA" id="ARBA00005582"/>
    </source>
</evidence>
<comment type="similarity">
    <text evidence="3 25">Belongs to the Nudix hydrolase family.</text>
</comment>
<comment type="subcellular location">
    <subcellularLocation>
        <location evidence="2">Cytoplasm</location>
    </subcellularLocation>
</comment>